<evidence type="ECO:0000313" key="4">
    <source>
        <dbReference type="Proteomes" id="UP001164746"/>
    </source>
</evidence>
<gene>
    <name evidence="3" type="ORF">MAR_012753</name>
</gene>
<reference evidence="3" key="1">
    <citation type="submission" date="2022-11" db="EMBL/GenBank/DDBJ databases">
        <title>Centuries of genome instability and evolution in soft-shell clam transmissible cancer (bioRxiv).</title>
        <authorList>
            <person name="Hart S.F.M."/>
            <person name="Yonemitsu M.A."/>
            <person name="Giersch R.M."/>
            <person name="Beal B.F."/>
            <person name="Arriagada G."/>
            <person name="Davis B.W."/>
            <person name="Ostrander E.A."/>
            <person name="Goff S.P."/>
            <person name="Metzger M.J."/>
        </authorList>
    </citation>
    <scope>NUCLEOTIDE SEQUENCE</scope>
    <source>
        <strain evidence="3">MELC-2E11</strain>
        <tissue evidence="3">Siphon/mantle</tissue>
    </source>
</reference>
<feature type="compositionally biased region" description="Basic and acidic residues" evidence="2">
    <location>
        <begin position="184"/>
        <end position="195"/>
    </location>
</feature>
<feature type="region of interest" description="Disordered" evidence="2">
    <location>
        <begin position="133"/>
        <end position="210"/>
    </location>
</feature>
<organism evidence="3 4">
    <name type="scientific">Mya arenaria</name>
    <name type="common">Soft-shell clam</name>
    <dbReference type="NCBI Taxonomy" id="6604"/>
    <lineage>
        <taxon>Eukaryota</taxon>
        <taxon>Metazoa</taxon>
        <taxon>Spiralia</taxon>
        <taxon>Lophotrochozoa</taxon>
        <taxon>Mollusca</taxon>
        <taxon>Bivalvia</taxon>
        <taxon>Autobranchia</taxon>
        <taxon>Heteroconchia</taxon>
        <taxon>Euheterodonta</taxon>
        <taxon>Imparidentia</taxon>
        <taxon>Neoheterodontei</taxon>
        <taxon>Myida</taxon>
        <taxon>Myoidea</taxon>
        <taxon>Myidae</taxon>
        <taxon>Mya</taxon>
    </lineage>
</organism>
<sequence>MKSVDEERLTNINELRKFRTEINQFLDKREHELLAEIDQKKRTSKTLLDELKSKCTNVKSSIEKINSELQAQDDNSNQLLIVGKRAIKELGGLRAALEEVSRRSEVPRYKFHMDPATEQLIASEKAIGRLKEVESSSALGQQQRQQQTKQEQRQQETTQQHQKQMKAVSQKGESTSAVGQQERQQQKEQQPRQHETIQQQQKHIPGVSPKARDFHRATIWMDMSLWRVKFRLSAVSIESPDVYILYRLGIIVRAINSAAPRLGK</sequence>
<dbReference type="Proteomes" id="UP001164746">
    <property type="component" value="Chromosome 14"/>
</dbReference>
<name>A0ABY7G1D7_MYAAR</name>
<keyword evidence="1" id="KW-0175">Coiled coil</keyword>
<dbReference type="EMBL" id="CP111025">
    <property type="protein sequence ID" value="WAR27049.1"/>
    <property type="molecule type" value="Genomic_DNA"/>
</dbReference>
<proteinExistence type="predicted"/>
<accession>A0ABY7G1D7</accession>
<keyword evidence="4" id="KW-1185">Reference proteome</keyword>
<evidence type="ECO:0000256" key="1">
    <source>
        <dbReference type="SAM" id="Coils"/>
    </source>
</evidence>
<feature type="coiled-coil region" evidence="1">
    <location>
        <begin position="34"/>
        <end position="68"/>
    </location>
</feature>
<evidence type="ECO:0000313" key="3">
    <source>
        <dbReference type="EMBL" id="WAR27049.1"/>
    </source>
</evidence>
<protein>
    <submittedName>
        <fullName evidence="3">Uncharacterized protein</fullName>
    </submittedName>
</protein>
<evidence type="ECO:0000256" key="2">
    <source>
        <dbReference type="SAM" id="MobiDB-lite"/>
    </source>
</evidence>
<feature type="compositionally biased region" description="Low complexity" evidence="2">
    <location>
        <begin position="141"/>
        <end position="162"/>
    </location>
</feature>